<comment type="caution">
    <text evidence="1">The sequence shown here is derived from an EMBL/GenBank/DDBJ whole genome shotgun (WGS) entry which is preliminary data.</text>
</comment>
<gene>
    <name evidence="1" type="ORF">CDAR_208161</name>
</gene>
<accession>A0AAV4RGH8</accession>
<dbReference type="EMBL" id="BPLQ01006037">
    <property type="protein sequence ID" value="GIY19436.1"/>
    <property type="molecule type" value="Genomic_DNA"/>
</dbReference>
<proteinExistence type="predicted"/>
<reference evidence="1 2" key="1">
    <citation type="submission" date="2021-06" db="EMBL/GenBank/DDBJ databases">
        <title>Caerostris darwini draft genome.</title>
        <authorList>
            <person name="Kono N."/>
            <person name="Arakawa K."/>
        </authorList>
    </citation>
    <scope>NUCLEOTIDE SEQUENCE [LARGE SCALE GENOMIC DNA]</scope>
</reference>
<dbReference type="AlphaFoldDB" id="A0AAV4RGH8"/>
<evidence type="ECO:0000313" key="1">
    <source>
        <dbReference type="EMBL" id="GIY19436.1"/>
    </source>
</evidence>
<organism evidence="1 2">
    <name type="scientific">Caerostris darwini</name>
    <dbReference type="NCBI Taxonomy" id="1538125"/>
    <lineage>
        <taxon>Eukaryota</taxon>
        <taxon>Metazoa</taxon>
        <taxon>Ecdysozoa</taxon>
        <taxon>Arthropoda</taxon>
        <taxon>Chelicerata</taxon>
        <taxon>Arachnida</taxon>
        <taxon>Araneae</taxon>
        <taxon>Araneomorphae</taxon>
        <taxon>Entelegynae</taxon>
        <taxon>Araneoidea</taxon>
        <taxon>Araneidae</taxon>
        <taxon>Caerostris</taxon>
    </lineage>
</organism>
<dbReference type="Proteomes" id="UP001054837">
    <property type="component" value="Unassembled WGS sequence"/>
</dbReference>
<protein>
    <submittedName>
        <fullName evidence="1">Uncharacterized protein</fullName>
    </submittedName>
</protein>
<name>A0AAV4RGH8_9ARAC</name>
<keyword evidence="2" id="KW-1185">Reference proteome</keyword>
<evidence type="ECO:0000313" key="2">
    <source>
        <dbReference type="Proteomes" id="UP001054837"/>
    </source>
</evidence>
<sequence length="127" mass="14403">MTDTSPLYGYPFLLCTLVSHPFPSEREEGKKNRNEILHVLLPLNLPLRAARIQILISGRDKYPPSLSRIVWDQDITAYIFPRGGWGKDTAYIKSSWDLSACLSSSLVLPIQFSCFPVPSSFTFTFTF</sequence>